<sequence>MIGADAKPATSGLAPRVEVIAETSEPTNSARARQCPSVALDASSPGETMISVYVHVDAELDDDSARAVAEAIAQTARRVRWKSNTAMVEVNTRDVATLAAIRHVGYVETGLSLSAPKPTSARLDSAPDPQLRRVTKCQQQHKNGEGVLVGIIDVHGFDFAHPDFLDETRHTRFEAIWDQGGVTRPPPPSRAGDKDGYQYGSLILKRHMDAAIDAAPVRRMAATSLEPQSQMVPGSHGTHVASIAAGNRGVARNARLAAVLIDLSEQSENAATSFYDSTRVTDAVDYLLDLATELGGEQPLPVSINISLGTNGHAHDSTSPTAQWIDHALSTRGRAVAVASGNSGQTEAAGDGDRGFIKGRIHASGKLRKAGLPHDLAWIVEGTDHVADVSENEMEIWYEAQDRFEVAIRPPGGTWSEYIKPTRKAINKRLGDGTRVSIVNESYYPENGLNRISVILSPRYPRPVNGAIPQPKPITAGQWTVRLRGIVVRDGTFHAWIERDDARRRPGSGNLWDFPSYFAPGSYTDDSMINSLACPNRVIAVANIDVHGEKVNVSSSRGPTRDGRCKPDIGADGTDVVAACGFHPRSEWIAMTGTSMASPYVCGVAALMLAAHPRLTAAQIQGIIRATSAPLIGYDFDWRKDAGFGLINPAGCVEAATSYKAKAGK</sequence>
<dbReference type="OrthoDB" id="5165638at2"/>
<keyword evidence="2 6" id="KW-0645">Protease</keyword>
<feature type="active site" description="Charge relay system" evidence="5 6">
    <location>
        <position position="153"/>
    </location>
</feature>
<evidence type="ECO:0000256" key="5">
    <source>
        <dbReference type="PIRSR" id="PIRSR615500-1"/>
    </source>
</evidence>
<dbReference type="EMBL" id="LQQA01000033">
    <property type="protein sequence ID" value="ORX09636.1"/>
    <property type="molecule type" value="Genomic_DNA"/>
</dbReference>
<dbReference type="InterPro" id="IPR000209">
    <property type="entry name" value="Peptidase_S8/S53_dom"/>
</dbReference>
<dbReference type="Gene3D" id="2.60.120.1290">
    <property type="match status" value="1"/>
</dbReference>
<gene>
    <name evidence="8" type="ORF">AWC31_05215</name>
</gene>
<dbReference type="PANTHER" id="PTHR43806">
    <property type="entry name" value="PEPTIDASE S8"/>
    <property type="match status" value="1"/>
</dbReference>
<dbReference type="GO" id="GO:0006508">
    <property type="term" value="P:proteolysis"/>
    <property type="evidence" value="ECO:0007669"/>
    <property type="project" value="UniProtKB-KW"/>
</dbReference>
<name>A0A1X2EU47_9MYCO</name>
<dbReference type="RefSeq" id="WP_133060233.1">
    <property type="nucleotide sequence ID" value="NZ_JACKUA010000028.1"/>
</dbReference>
<dbReference type="PROSITE" id="PS00138">
    <property type="entry name" value="SUBTILASE_SER"/>
    <property type="match status" value="1"/>
</dbReference>
<dbReference type="InterPro" id="IPR022398">
    <property type="entry name" value="Peptidase_S8_His-AS"/>
</dbReference>
<feature type="active site" description="Charge relay system" evidence="5 6">
    <location>
        <position position="236"/>
    </location>
</feature>
<evidence type="ECO:0000256" key="4">
    <source>
        <dbReference type="ARBA" id="ARBA00022825"/>
    </source>
</evidence>
<dbReference type="PROSITE" id="PS00137">
    <property type="entry name" value="SUBTILASE_HIS"/>
    <property type="match status" value="1"/>
</dbReference>
<dbReference type="PANTHER" id="PTHR43806:SF11">
    <property type="entry name" value="CEREVISIN-RELATED"/>
    <property type="match status" value="1"/>
</dbReference>
<keyword evidence="4 6" id="KW-0720">Serine protease</keyword>
<dbReference type="PRINTS" id="PR00723">
    <property type="entry name" value="SUBTILISIN"/>
</dbReference>
<evidence type="ECO:0000256" key="3">
    <source>
        <dbReference type="ARBA" id="ARBA00022801"/>
    </source>
</evidence>
<protein>
    <recommendedName>
        <fullName evidence="7">Peptidase S8/S53 domain-containing protein</fullName>
    </recommendedName>
</protein>
<dbReference type="SUPFAM" id="SSF52743">
    <property type="entry name" value="Subtilisin-like"/>
    <property type="match status" value="1"/>
</dbReference>
<comment type="similarity">
    <text evidence="1 6">Belongs to the peptidase S8 family.</text>
</comment>
<reference evidence="8 9" key="1">
    <citation type="submission" date="2016-01" db="EMBL/GenBank/DDBJ databases">
        <title>The new phylogeny of the genus Mycobacterium.</title>
        <authorList>
            <person name="Tarcisio F."/>
            <person name="Conor M."/>
            <person name="Antonella G."/>
            <person name="Elisabetta G."/>
            <person name="Giulia F.S."/>
            <person name="Sara T."/>
            <person name="Anna F."/>
            <person name="Clotilde B."/>
            <person name="Roberto B."/>
            <person name="Veronica D.S."/>
            <person name="Fabio R."/>
            <person name="Monica P."/>
            <person name="Olivier J."/>
            <person name="Enrico T."/>
            <person name="Nicola S."/>
        </authorList>
    </citation>
    <scope>NUCLEOTIDE SEQUENCE [LARGE SCALE GENOMIC DNA]</scope>
    <source>
        <strain evidence="8 9">ATCC 700010</strain>
    </source>
</reference>
<dbReference type="Gene3D" id="3.40.50.200">
    <property type="entry name" value="Peptidase S8/S53 domain"/>
    <property type="match status" value="1"/>
</dbReference>
<evidence type="ECO:0000256" key="1">
    <source>
        <dbReference type="ARBA" id="ARBA00011073"/>
    </source>
</evidence>
<feature type="domain" description="Peptidase S8/S53" evidence="7">
    <location>
        <begin position="144"/>
        <end position="344"/>
    </location>
</feature>
<dbReference type="PROSITE" id="PS51892">
    <property type="entry name" value="SUBTILASE"/>
    <property type="match status" value="1"/>
</dbReference>
<evidence type="ECO:0000313" key="8">
    <source>
        <dbReference type="EMBL" id="ORX09636.1"/>
    </source>
</evidence>
<evidence type="ECO:0000256" key="2">
    <source>
        <dbReference type="ARBA" id="ARBA00022670"/>
    </source>
</evidence>
<evidence type="ECO:0000313" key="9">
    <source>
        <dbReference type="Proteomes" id="UP000193964"/>
    </source>
</evidence>
<evidence type="ECO:0000256" key="6">
    <source>
        <dbReference type="PROSITE-ProRule" id="PRU01240"/>
    </source>
</evidence>
<dbReference type="Pfam" id="PF00082">
    <property type="entry name" value="Peptidase_S8"/>
    <property type="match status" value="2"/>
</dbReference>
<dbReference type="InterPro" id="IPR036852">
    <property type="entry name" value="Peptidase_S8/S53_dom_sf"/>
</dbReference>
<accession>A0A1X2EU47</accession>
<dbReference type="InterPro" id="IPR023828">
    <property type="entry name" value="Peptidase_S8_Ser-AS"/>
</dbReference>
<dbReference type="InterPro" id="IPR050131">
    <property type="entry name" value="Peptidase_S8_subtilisin-like"/>
</dbReference>
<dbReference type="GO" id="GO:0004252">
    <property type="term" value="F:serine-type endopeptidase activity"/>
    <property type="evidence" value="ECO:0007669"/>
    <property type="project" value="UniProtKB-UniRule"/>
</dbReference>
<keyword evidence="3 6" id="KW-0378">Hydrolase</keyword>
<dbReference type="Proteomes" id="UP000193964">
    <property type="component" value="Unassembled WGS sequence"/>
</dbReference>
<feature type="domain" description="Peptidase S8/S53" evidence="7">
    <location>
        <begin position="526"/>
        <end position="629"/>
    </location>
</feature>
<comment type="caution">
    <text evidence="8">The sequence shown here is derived from an EMBL/GenBank/DDBJ whole genome shotgun (WGS) entry which is preliminary data.</text>
</comment>
<feature type="active site" description="Charge relay system" evidence="5 6">
    <location>
        <position position="595"/>
    </location>
</feature>
<dbReference type="AlphaFoldDB" id="A0A1X2EU47"/>
<proteinExistence type="inferred from homology"/>
<evidence type="ECO:0000259" key="7">
    <source>
        <dbReference type="Pfam" id="PF00082"/>
    </source>
</evidence>
<dbReference type="InterPro" id="IPR015500">
    <property type="entry name" value="Peptidase_S8_subtilisin-rel"/>
</dbReference>
<organism evidence="8 9">
    <name type="scientific">Mycolicibacterium wolinskyi</name>
    <dbReference type="NCBI Taxonomy" id="59750"/>
    <lineage>
        <taxon>Bacteria</taxon>
        <taxon>Bacillati</taxon>
        <taxon>Actinomycetota</taxon>
        <taxon>Actinomycetes</taxon>
        <taxon>Mycobacteriales</taxon>
        <taxon>Mycobacteriaceae</taxon>
        <taxon>Mycolicibacterium</taxon>
    </lineage>
</organism>